<dbReference type="Proteomes" id="UP000053424">
    <property type="component" value="Unassembled WGS sequence"/>
</dbReference>
<name>A0A0C3CD40_HEBCY</name>
<dbReference type="EMBL" id="KN831780">
    <property type="protein sequence ID" value="KIM41536.1"/>
    <property type="molecule type" value="Genomic_DNA"/>
</dbReference>
<reference evidence="14 15" key="1">
    <citation type="submission" date="2014-04" db="EMBL/GenBank/DDBJ databases">
        <authorList>
            <consortium name="DOE Joint Genome Institute"/>
            <person name="Kuo A."/>
            <person name="Gay G."/>
            <person name="Dore J."/>
            <person name="Kohler A."/>
            <person name="Nagy L.G."/>
            <person name="Floudas D."/>
            <person name="Copeland A."/>
            <person name="Barry K.W."/>
            <person name="Cichocki N."/>
            <person name="Veneault-Fourrey C."/>
            <person name="LaButti K."/>
            <person name="Lindquist E.A."/>
            <person name="Lipzen A."/>
            <person name="Lundell T."/>
            <person name="Morin E."/>
            <person name="Murat C."/>
            <person name="Sun H."/>
            <person name="Tunlid A."/>
            <person name="Henrissat B."/>
            <person name="Grigoriev I.V."/>
            <person name="Hibbett D.S."/>
            <person name="Martin F."/>
            <person name="Nordberg H.P."/>
            <person name="Cantor M.N."/>
            <person name="Hua S.X."/>
        </authorList>
    </citation>
    <scope>NUCLEOTIDE SEQUENCE [LARGE SCALE GENOMIC DNA]</scope>
    <source>
        <strain evidence="15">h7</strain>
    </source>
</reference>
<evidence type="ECO:0000256" key="8">
    <source>
        <dbReference type="ARBA" id="ARBA00022842"/>
    </source>
</evidence>
<sequence>MPLPDPDGVPLFAERPEWADVLPLEQYEDVNPIAPIFYTEEYKAATNYFRAIVKAGEKSPRVMELTESVIRQNPAHYSAWQYRYETLTFLLASTTSDSTPKGALPPLLAAELTLMDELAVQFLKTYQVWHHRRLLVSLTKQPSRELALIKRSLEVDSKNYHTWSYRQWLLSSFYGADENGREQDDDDEGETIEAREVWEAELDFVDTMLAQDVRNNSAWHHRFFVVFHSGGTEHEAEKERIFKRELVYAKQSISLAPSNPSAWNYLRGILTHTRTPFATLETFVKPYTVAQKSAGDAEKRDIVDLDNPPPSAEAELPCVQALEFLADIFETQGASEPGKENTEKAVELWKSLANQYDTIRKKYWEYRIREAHHGKEPRT</sequence>
<dbReference type="InterPro" id="IPR002088">
    <property type="entry name" value="Prenyl_trans_a"/>
</dbReference>
<dbReference type="STRING" id="686832.A0A0C3CD40"/>
<evidence type="ECO:0000256" key="7">
    <source>
        <dbReference type="ARBA" id="ARBA00022737"/>
    </source>
</evidence>
<dbReference type="OrthoDB" id="10255768at2759"/>
<evidence type="ECO:0000313" key="15">
    <source>
        <dbReference type="Proteomes" id="UP000053424"/>
    </source>
</evidence>
<proteinExistence type="inferred from homology"/>
<evidence type="ECO:0000256" key="12">
    <source>
        <dbReference type="ARBA" id="ARBA00043086"/>
    </source>
</evidence>
<keyword evidence="15" id="KW-1185">Reference proteome</keyword>
<comment type="similarity">
    <text evidence="2">Belongs to the protein prenyltransferase subunit alpha family.</text>
</comment>
<organism evidence="14 15">
    <name type="scientific">Hebeloma cylindrosporum</name>
    <dbReference type="NCBI Taxonomy" id="76867"/>
    <lineage>
        <taxon>Eukaryota</taxon>
        <taxon>Fungi</taxon>
        <taxon>Dikarya</taxon>
        <taxon>Basidiomycota</taxon>
        <taxon>Agaricomycotina</taxon>
        <taxon>Agaricomycetes</taxon>
        <taxon>Agaricomycetidae</taxon>
        <taxon>Agaricales</taxon>
        <taxon>Agaricineae</taxon>
        <taxon>Hymenogastraceae</taxon>
        <taxon>Hebeloma</taxon>
    </lineage>
</organism>
<evidence type="ECO:0000256" key="2">
    <source>
        <dbReference type="ARBA" id="ARBA00006734"/>
    </source>
</evidence>
<evidence type="ECO:0000256" key="5">
    <source>
        <dbReference type="ARBA" id="ARBA00022602"/>
    </source>
</evidence>
<evidence type="ECO:0000256" key="13">
    <source>
        <dbReference type="ARBA" id="ARBA00043219"/>
    </source>
</evidence>
<dbReference type="EC" id="2.5.1.59" evidence="3"/>
<evidence type="ECO:0000256" key="3">
    <source>
        <dbReference type="ARBA" id="ARBA00012700"/>
    </source>
</evidence>
<dbReference type="PANTHER" id="PTHR11129:SF1">
    <property type="entry name" value="PROTEIN FARNESYLTRANSFERASE_GERANYLGERANYLTRANSFERASE TYPE-1 SUBUNIT ALPHA"/>
    <property type="match status" value="1"/>
</dbReference>
<keyword evidence="5" id="KW-0637">Prenyltransferase</keyword>
<evidence type="ECO:0000313" key="14">
    <source>
        <dbReference type="EMBL" id="KIM41536.1"/>
    </source>
</evidence>
<reference evidence="15" key="2">
    <citation type="submission" date="2015-01" db="EMBL/GenBank/DDBJ databases">
        <title>Evolutionary Origins and Diversification of the Mycorrhizal Mutualists.</title>
        <authorList>
            <consortium name="DOE Joint Genome Institute"/>
            <consortium name="Mycorrhizal Genomics Consortium"/>
            <person name="Kohler A."/>
            <person name="Kuo A."/>
            <person name="Nagy L.G."/>
            <person name="Floudas D."/>
            <person name="Copeland A."/>
            <person name="Barry K.W."/>
            <person name="Cichocki N."/>
            <person name="Veneault-Fourrey C."/>
            <person name="LaButti K."/>
            <person name="Lindquist E.A."/>
            <person name="Lipzen A."/>
            <person name="Lundell T."/>
            <person name="Morin E."/>
            <person name="Murat C."/>
            <person name="Riley R."/>
            <person name="Ohm R."/>
            <person name="Sun H."/>
            <person name="Tunlid A."/>
            <person name="Henrissat B."/>
            <person name="Grigoriev I.V."/>
            <person name="Hibbett D.S."/>
            <person name="Martin F."/>
        </authorList>
    </citation>
    <scope>NUCLEOTIDE SEQUENCE [LARGE SCALE GENOMIC DNA]</scope>
    <source>
        <strain evidence="15">h7</strain>
    </source>
</reference>
<evidence type="ECO:0000256" key="10">
    <source>
        <dbReference type="ARBA" id="ARBA00041392"/>
    </source>
</evidence>
<evidence type="ECO:0000256" key="1">
    <source>
        <dbReference type="ARBA" id="ARBA00001946"/>
    </source>
</evidence>
<keyword evidence="7" id="KW-0677">Repeat</keyword>
<evidence type="ECO:0000256" key="11">
    <source>
        <dbReference type="ARBA" id="ARBA00042436"/>
    </source>
</evidence>
<keyword evidence="8" id="KW-0460">Magnesium</keyword>
<keyword evidence="6" id="KW-0808">Transferase</keyword>
<dbReference type="Pfam" id="PF01239">
    <property type="entry name" value="PPTA"/>
    <property type="match status" value="5"/>
</dbReference>
<protein>
    <recommendedName>
        <fullName evidence="9">Protein farnesyltransferase/geranylgeranyltransferase type-1 subunit alpha</fullName>
        <ecNumber evidence="4">2.5.1.58</ecNumber>
        <ecNumber evidence="3">2.5.1.59</ecNumber>
    </recommendedName>
    <alternativeName>
        <fullName evidence="12">CAAX farnesyltransferase subunit alpha</fullName>
    </alternativeName>
    <alternativeName>
        <fullName evidence="11">FTase-alpha</fullName>
    </alternativeName>
    <alternativeName>
        <fullName evidence="10">Ras proteins prenyltransferase subunit alpha</fullName>
    </alternativeName>
    <alternativeName>
        <fullName evidence="13">Type I protein geranyl-geranyltransferase subunit alpha</fullName>
    </alternativeName>
</protein>
<dbReference type="PROSITE" id="PS51147">
    <property type="entry name" value="PFTA"/>
    <property type="match status" value="4"/>
</dbReference>
<dbReference type="Gene3D" id="1.25.40.120">
    <property type="entry name" value="Protein prenylyltransferase"/>
    <property type="match status" value="1"/>
</dbReference>
<evidence type="ECO:0000256" key="9">
    <source>
        <dbReference type="ARBA" id="ARBA00040965"/>
    </source>
</evidence>
<dbReference type="EC" id="2.5.1.58" evidence="4"/>
<dbReference type="HOGENOM" id="CLU_026582_1_1_1"/>
<dbReference type="SUPFAM" id="SSF48439">
    <property type="entry name" value="Protein prenylyltransferase"/>
    <property type="match status" value="1"/>
</dbReference>
<comment type="cofactor">
    <cofactor evidence="1">
        <name>Mg(2+)</name>
        <dbReference type="ChEBI" id="CHEBI:18420"/>
    </cofactor>
</comment>
<gene>
    <name evidence="14" type="ORF">M413DRAFT_445519</name>
</gene>
<dbReference type="GO" id="GO:0005965">
    <property type="term" value="C:protein farnesyltransferase complex"/>
    <property type="evidence" value="ECO:0007669"/>
    <property type="project" value="TreeGrafter"/>
</dbReference>
<dbReference type="GO" id="GO:0004660">
    <property type="term" value="F:protein farnesyltransferase activity"/>
    <property type="evidence" value="ECO:0007669"/>
    <property type="project" value="UniProtKB-EC"/>
</dbReference>
<dbReference type="PANTHER" id="PTHR11129">
    <property type="entry name" value="PROTEIN FARNESYLTRANSFERASE ALPHA SUBUNIT/RAB GERANYLGERANYL TRANSFERASE ALPHA SUBUNIT"/>
    <property type="match status" value="1"/>
</dbReference>
<dbReference type="GO" id="GO:0004662">
    <property type="term" value="F:CAAX-protein geranylgeranyltransferase activity"/>
    <property type="evidence" value="ECO:0007669"/>
    <property type="project" value="UniProtKB-EC"/>
</dbReference>
<evidence type="ECO:0000256" key="4">
    <source>
        <dbReference type="ARBA" id="ARBA00012702"/>
    </source>
</evidence>
<evidence type="ECO:0000256" key="6">
    <source>
        <dbReference type="ARBA" id="ARBA00022679"/>
    </source>
</evidence>
<accession>A0A0C3CD40</accession>
<dbReference type="GO" id="GO:0005953">
    <property type="term" value="C:CAAX-protein geranylgeranyltransferase complex"/>
    <property type="evidence" value="ECO:0007669"/>
    <property type="project" value="TreeGrafter"/>
</dbReference>
<dbReference type="AlphaFoldDB" id="A0A0C3CD40"/>